<dbReference type="InterPro" id="IPR038727">
    <property type="entry name" value="NadR/Ttd14_AAA_dom"/>
</dbReference>
<evidence type="ECO:0000313" key="3">
    <source>
        <dbReference type="Proteomes" id="UP000267268"/>
    </source>
</evidence>
<dbReference type="InterPro" id="IPR027417">
    <property type="entry name" value="P-loop_NTPase"/>
</dbReference>
<dbReference type="InterPro" id="IPR052735">
    <property type="entry name" value="NAD_biosynth-regulator"/>
</dbReference>
<dbReference type="AlphaFoldDB" id="A0A3S9NZ60"/>
<dbReference type="Proteomes" id="UP000267268">
    <property type="component" value="Chromosome 1"/>
</dbReference>
<dbReference type="RefSeq" id="WP_126611508.1">
    <property type="nucleotide sequence ID" value="NZ_CP034562.1"/>
</dbReference>
<keyword evidence="3" id="KW-1185">Reference proteome</keyword>
<gene>
    <name evidence="2" type="ORF">EI427_03100</name>
</gene>
<proteinExistence type="predicted"/>
<protein>
    <submittedName>
        <fullName evidence="2">ATPase</fullName>
    </submittedName>
</protein>
<dbReference type="PANTHER" id="PTHR37512">
    <property type="entry name" value="TRIFUNCTIONAL NAD BIOSYNTHESIS/REGULATOR PROTEIN NADR"/>
    <property type="match status" value="1"/>
</dbReference>
<dbReference type="EMBL" id="CP034562">
    <property type="protein sequence ID" value="AZQ61241.1"/>
    <property type="molecule type" value="Genomic_DNA"/>
</dbReference>
<accession>A0A3S9NZ60</accession>
<dbReference type="SUPFAM" id="SSF52540">
    <property type="entry name" value="P-loop containing nucleoside triphosphate hydrolases"/>
    <property type="match status" value="1"/>
</dbReference>
<dbReference type="PANTHER" id="PTHR37512:SF1">
    <property type="entry name" value="NADR_TTD14 AAA DOMAIN-CONTAINING PROTEIN"/>
    <property type="match status" value="1"/>
</dbReference>
<sequence>MQKVYKILITGPESTGKSTLCKALADKYDTQWIKEYAREYLDQVDRKYVYSDLKIIAQKQSDFQEKATLIANTFLFCDTGLEVLKVWSENSFQKCDKWILDNLTNQKFDLVLLTDIDIPWQFDEQREHPKPEQRAYFINLYKKELTEIYGGYHLIQGNEEERFFSAIALIEKYCPQ</sequence>
<name>A0A3S9NZ60_9BACT</name>
<dbReference type="Gene3D" id="3.40.50.300">
    <property type="entry name" value="P-loop containing nucleotide triphosphate hydrolases"/>
    <property type="match status" value="1"/>
</dbReference>
<organism evidence="2 3">
    <name type="scientific">Flammeovirga pectinis</name>
    <dbReference type="NCBI Taxonomy" id="2494373"/>
    <lineage>
        <taxon>Bacteria</taxon>
        <taxon>Pseudomonadati</taxon>
        <taxon>Bacteroidota</taxon>
        <taxon>Cytophagia</taxon>
        <taxon>Cytophagales</taxon>
        <taxon>Flammeovirgaceae</taxon>
        <taxon>Flammeovirga</taxon>
    </lineage>
</organism>
<evidence type="ECO:0000259" key="1">
    <source>
        <dbReference type="Pfam" id="PF13521"/>
    </source>
</evidence>
<dbReference type="OrthoDB" id="9151999at2"/>
<dbReference type="Pfam" id="PF13521">
    <property type="entry name" value="AAA_28"/>
    <property type="match status" value="1"/>
</dbReference>
<feature type="domain" description="NadR/Ttd14 AAA" evidence="1">
    <location>
        <begin position="6"/>
        <end position="162"/>
    </location>
</feature>
<dbReference type="KEGG" id="fll:EI427_03100"/>
<evidence type="ECO:0000313" key="2">
    <source>
        <dbReference type="EMBL" id="AZQ61241.1"/>
    </source>
</evidence>
<reference evidence="2 3" key="1">
    <citation type="submission" date="2018-12" db="EMBL/GenBank/DDBJ databases">
        <title>Flammeovirga pectinis sp. nov., isolated from the gut of the Korean scallop, Patinopecten yessoensis.</title>
        <authorList>
            <person name="Bae J.-W."/>
            <person name="Jeong Y.-S."/>
            <person name="Kang W."/>
        </authorList>
    </citation>
    <scope>NUCLEOTIDE SEQUENCE [LARGE SCALE GENOMIC DNA]</scope>
    <source>
        <strain evidence="2 3">L12M1</strain>
    </source>
</reference>